<evidence type="ECO:0000256" key="2">
    <source>
        <dbReference type="ARBA" id="ARBA00022679"/>
    </source>
</evidence>
<keyword evidence="1" id="KW-0328">Glycosyltransferase</keyword>
<name>A0A562UYD1_9ACTN</name>
<evidence type="ECO:0000313" key="5">
    <source>
        <dbReference type="EMBL" id="TWJ10629.1"/>
    </source>
</evidence>
<dbReference type="PANTHER" id="PTHR12526">
    <property type="entry name" value="GLYCOSYLTRANSFERASE"/>
    <property type="match status" value="1"/>
</dbReference>
<accession>A0A562UYD1</accession>
<proteinExistence type="predicted"/>
<dbReference type="InterPro" id="IPR028098">
    <property type="entry name" value="Glyco_trans_4-like_N"/>
</dbReference>
<feature type="domain" description="Glycosyltransferase subfamily 4-like N-terminal" evidence="4">
    <location>
        <begin position="13"/>
        <end position="197"/>
    </location>
</feature>
<dbReference type="SUPFAM" id="SSF53756">
    <property type="entry name" value="UDP-Glycosyltransferase/glycogen phosphorylase"/>
    <property type="match status" value="1"/>
</dbReference>
<dbReference type="RefSeq" id="WP_147141387.1">
    <property type="nucleotide sequence ID" value="NZ_BAABIJ010000003.1"/>
</dbReference>
<evidence type="ECO:0000256" key="1">
    <source>
        <dbReference type="ARBA" id="ARBA00022676"/>
    </source>
</evidence>
<evidence type="ECO:0000259" key="3">
    <source>
        <dbReference type="Pfam" id="PF00534"/>
    </source>
</evidence>
<keyword evidence="2 5" id="KW-0808">Transferase</keyword>
<dbReference type="OrthoDB" id="570545at2"/>
<dbReference type="CDD" id="cd03820">
    <property type="entry name" value="GT4_AmsD-like"/>
    <property type="match status" value="1"/>
</dbReference>
<organism evidence="5 6">
    <name type="scientific">Stackebrandtia albiflava</name>
    <dbReference type="NCBI Taxonomy" id="406432"/>
    <lineage>
        <taxon>Bacteria</taxon>
        <taxon>Bacillati</taxon>
        <taxon>Actinomycetota</taxon>
        <taxon>Actinomycetes</taxon>
        <taxon>Glycomycetales</taxon>
        <taxon>Glycomycetaceae</taxon>
        <taxon>Stackebrandtia</taxon>
    </lineage>
</organism>
<keyword evidence="6" id="KW-1185">Reference proteome</keyword>
<feature type="domain" description="Glycosyl transferase family 1" evidence="3">
    <location>
        <begin position="206"/>
        <end position="361"/>
    </location>
</feature>
<dbReference type="PANTHER" id="PTHR12526:SF627">
    <property type="entry name" value="D-RHAMNOSYLTRANSFERASE WBPZ"/>
    <property type="match status" value="1"/>
</dbReference>
<protein>
    <submittedName>
        <fullName evidence="5">Glycosyltransferase involved in cell wall biosynthesis</fullName>
    </submittedName>
</protein>
<comment type="caution">
    <text evidence="5">The sequence shown here is derived from an EMBL/GenBank/DDBJ whole genome shotgun (WGS) entry which is preliminary data.</text>
</comment>
<evidence type="ECO:0000313" key="6">
    <source>
        <dbReference type="Proteomes" id="UP000321617"/>
    </source>
</evidence>
<evidence type="ECO:0000259" key="4">
    <source>
        <dbReference type="Pfam" id="PF13439"/>
    </source>
</evidence>
<sequence length="634" mass="69474">MKITFLTHSVDGVGGTIRAILNTATALTDLGHDVEIAAVFRRHAETRFPLDPRVPVYPLVDHTPQACPAAAADTWRARRAARAPSDHHPSGDTRSHLFHRLADRRLTRFLRGCDADVIVGTRPGLNVYIARLAPTSMIRVAQEHLYLGHHSPQLRRAIAAEYPGLDAVVTVSAADAEEYRAAFPRLADRVRFIPNSIQPPPTPVSAGDSRLIVAAGRLESGKRFDLLLRAFAEVHRRHPDWRLRIYGHGRRADRLRALTDRLRLGDAVSFMGVRAPLDTEWAKAAIAVSTSRRESFGLTLVEAMDRGVPVVSTDCPHGPPEIVTDELNGLLTPVDDEAGVVKALCRLIEEPELREKLARAAIGTAARYHPRPIAERHVELFSRLRARGPGRRPRPHRFAPHAGDSARPVVEVDCVDFGRLSFSLPGLALHRPCSPAVTVAGTVLDAAAHTALVEGEWTVHDGDRPVRAGRIDDRVLFTGEAGPVPVVVVPFADDDRLCLRVWRRTGYAEVAAVNWDGPRLSLSGRLLGAPGGGDLELTSQDATDTRTVPVEWDGDGFRVDVPGRELAKAFTGEPRDWDLSLTTSEGRIRLGRFFGDIARRADAQRFPATGMGDASVRPYFTADNELSIRVTARP</sequence>
<dbReference type="Proteomes" id="UP000321617">
    <property type="component" value="Unassembled WGS sequence"/>
</dbReference>
<dbReference type="GO" id="GO:0016757">
    <property type="term" value="F:glycosyltransferase activity"/>
    <property type="evidence" value="ECO:0007669"/>
    <property type="project" value="UniProtKB-KW"/>
</dbReference>
<dbReference type="Pfam" id="PF13439">
    <property type="entry name" value="Glyco_transf_4"/>
    <property type="match status" value="1"/>
</dbReference>
<dbReference type="Pfam" id="PF00534">
    <property type="entry name" value="Glycos_transf_1"/>
    <property type="match status" value="1"/>
</dbReference>
<gene>
    <name evidence="5" type="ORF">LX16_4049</name>
</gene>
<dbReference type="EMBL" id="VLLL01000007">
    <property type="protein sequence ID" value="TWJ10629.1"/>
    <property type="molecule type" value="Genomic_DNA"/>
</dbReference>
<dbReference type="InterPro" id="IPR001296">
    <property type="entry name" value="Glyco_trans_1"/>
</dbReference>
<dbReference type="AlphaFoldDB" id="A0A562UYD1"/>
<reference evidence="5 6" key="1">
    <citation type="journal article" date="2013" name="Stand. Genomic Sci.">
        <title>Genomic Encyclopedia of Type Strains, Phase I: The one thousand microbial genomes (KMG-I) project.</title>
        <authorList>
            <person name="Kyrpides N.C."/>
            <person name="Woyke T."/>
            <person name="Eisen J.A."/>
            <person name="Garrity G."/>
            <person name="Lilburn T.G."/>
            <person name="Beck B.J."/>
            <person name="Whitman W.B."/>
            <person name="Hugenholtz P."/>
            <person name="Klenk H.P."/>
        </authorList>
    </citation>
    <scope>NUCLEOTIDE SEQUENCE [LARGE SCALE GENOMIC DNA]</scope>
    <source>
        <strain evidence="5 6">DSM 45044</strain>
    </source>
</reference>
<dbReference type="Gene3D" id="3.40.50.2000">
    <property type="entry name" value="Glycogen Phosphorylase B"/>
    <property type="match status" value="2"/>
</dbReference>